<keyword evidence="1" id="KW-0812">Transmembrane</keyword>
<keyword evidence="1" id="KW-0472">Membrane</keyword>
<feature type="transmembrane region" description="Helical" evidence="1">
    <location>
        <begin position="12"/>
        <end position="31"/>
    </location>
</feature>
<accession>A0A7G6E0B4</accession>
<name>A0A7G6E0B4_THEFR</name>
<organism evidence="2 3">
    <name type="scientific">Thermanaerosceptrum fracticalcis</name>
    <dbReference type="NCBI Taxonomy" id="1712410"/>
    <lineage>
        <taxon>Bacteria</taxon>
        <taxon>Bacillati</taxon>
        <taxon>Bacillota</taxon>
        <taxon>Clostridia</taxon>
        <taxon>Eubacteriales</taxon>
        <taxon>Peptococcaceae</taxon>
        <taxon>Thermanaerosceptrum</taxon>
    </lineage>
</organism>
<dbReference type="Gene3D" id="3.30.70.60">
    <property type="match status" value="1"/>
</dbReference>
<evidence type="ECO:0008006" key="4">
    <source>
        <dbReference type="Google" id="ProtNLM"/>
    </source>
</evidence>
<reference evidence="2 3" key="1">
    <citation type="journal article" date="2019" name="Front. Microbiol.">
        <title>Thermoanaerosceptrum fracticalcis gen. nov. sp. nov., a Novel Fumarate-Fermenting Microorganism From a Deep Fractured Carbonate Aquifer of the US Great Basin.</title>
        <authorList>
            <person name="Hamilton-Brehm S.D."/>
            <person name="Stewart L.E."/>
            <person name="Zavarin M."/>
            <person name="Caldwell M."/>
            <person name="Lawson P.A."/>
            <person name="Onstott T.C."/>
            <person name="Grzymski J."/>
            <person name="Neveux I."/>
            <person name="Lollar B.S."/>
            <person name="Russell C.E."/>
            <person name="Moser D.P."/>
        </authorList>
    </citation>
    <scope>NUCLEOTIDE SEQUENCE [LARGE SCALE GENOMIC DNA]</scope>
    <source>
        <strain evidence="2 3">DRI-13</strain>
    </source>
</reference>
<dbReference type="AlphaFoldDB" id="A0A7G6E0B4"/>
<evidence type="ECO:0000313" key="3">
    <source>
        <dbReference type="Proteomes" id="UP000515847"/>
    </source>
</evidence>
<keyword evidence="1" id="KW-1133">Transmembrane helix</keyword>
<evidence type="ECO:0000313" key="2">
    <source>
        <dbReference type="EMBL" id="QNB45518.1"/>
    </source>
</evidence>
<evidence type="ECO:0000256" key="1">
    <source>
        <dbReference type="SAM" id="Phobius"/>
    </source>
</evidence>
<dbReference type="Proteomes" id="UP000515847">
    <property type="component" value="Chromosome"/>
</dbReference>
<dbReference type="EMBL" id="CP045798">
    <property type="protein sequence ID" value="QNB45518.1"/>
    <property type="molecule type" value="Genomic_DNA"/>
</dbReference>
<gene>
    <name evidence="2" type="ORF">BR63_03810</name>
</gene>
<protein>
    <recommendedName>
        <fullName evidence="4">Type 4a pilus biogenesis protein PilO</fullName>
    </recommendedName>
</protein>
<dbReference type="KEGG" id="tfr:BR63_03810"/>
<keyword evidence="3" id="KW-1185">Reference proteome</keyword>
<dbReference type="RefSeq" id="WP_034425526.1">
    <property type="nucleotide sequence ID" value="NZ_CP045798.1"/>
</dbReference>
<proteinExistence type="predicted"/>
<dbReference type="InterPro" id="IPR014717">
    <property type="entry name" value="Transl_elong_EF1B/ribsomal_bS6"/>
</dbReference>
<sequence>MGKSLLQKNPRLKILLPLLLVCTVWVLYVYVLTPQLAYRENLKNRLAALDKELTHIYKFTGAITTEERDRMVQELRTIRQSLGVGLSSQEIIILLEDKSKLAQVDIQNITFEPVVTKENLEQRSMKVTFAGSYQAILALLKSLEEYPSFAGMSGLTIQPAKDSKELTAEMKLTFMAIPENYAKKDVSSLPVRDNPFK</sequence>